<dbReference type="InterPro" id="IPR029058">
    <property type="entry name" value="AB_hydrolase_fold"/>
</dbReference>
<keyword evidence="1" id="KW-0378">Hydrolase</keyword>
<sequence length="315" mass="33440">MTNRLAPRTRAFAAILKLLDSEPATAEQMAGLRVRRERLRRTPVGQLVFGRPSAAVTIEDVTIEGGSRLHVHRPSSAPAGPLPVVVNFHGGGWCLGTPEQSAWLASHVAAQVGAIVVSPTYRLAPEHPYPAAVDDAWAVLQWVTSNAVSLCGDPARIAVMGDSAGGNLAAVTALMARDCGAPALRAQVLLYPAVEMYDRYPSEDANADAPVLTSVGMRRFGHHYMGASYGAEDWQASPVRAASHAGLPPALIVTAFHDPLRDHGPRYASVLRAAGSPVDLRDYGPGIHGFLSLPGVVPVAKEALRDVVEFLRAHL</sequence>
<dbReference type="PANTHER" id="PTHR48081">
    <property type="entry name" value="AB HYDROLASE SUPERFAMILY PROTEIN C4A8.06C"/>
    <property type="match status" value="1"/>
</dbReference>
<dbReference type="Gene3D" id="3.40.50.1820">
    <property type="entry name" value="alpha/beta hydrolase"/>
    <property type="match status" value="1"/>
</dbReference>
<evidence type="ECO:0000313" key="4">
    <source>
        <dbReference type="Proteomes" id="UP000198832"/>
    </source>
</evidence>
<evidence type="ECO:0000259" key="2">
    <source>
        <dbReference type="Pfam" id="PF07859"/>
    </source>
</evidence>
<feature type="domain" description="Alpha/beta hydrolase fold-3" evidence="2">
    <location>
        <begin position="85"/>
        <end position="291"/>
    </location>
</feature>
<dbReference type="PANTHER" id="PTHR48081:SF8">
    <property type="entry name" value="ALPHA_BETA HYDROLASE FOLD-3 DOMAIN-CONTAINING PROTEIN-RELATED"/>
    <property type="match status" value="1"/>
</dbReference>
<dbReference type="GO" id="GO:0016787">
    <property type="term" value="F:hydrolase activity"/>
    <property type="evidence" value="ECO:0007669"/>
    <property type="project" value="UniProtKB-KW"/>
</dbReference>
<protein>
    <submittedName>
        <fullName evidence="3">Acetyl esterase</fullName>
    </submittedName>
</protein>
<accession>A0A1I1HZN1</accession>
<dbReference type="InterPro" id="IPR050300">
    <property type="entry name" value="GDXG_lipolytic_enzyme"/>
</dbReference>
<organism evidence="3 4">
    <name type="scientific">Nocardioides terrae</name>
    <dbReference type="NCBI Taxonomy" id="574651"/>
    <lineage>
        <taxon>Bacteria</taxon>
        <taxon>Bacillati</taxon>
        <taxon>Actinomycetota</taxon>
        <taxon>Actinomycetes</taxon>
        <taxon>Propionibacteriales</taxon>
        <taxon>Nocardioidaceae</taxon>
        <taxon>Nocardioides</taxon>
    </lineage>
</organism>
<gene>
    <name evidence="3" type="ORF">SAMN04487968_10577</name>
</gene>
<dbReference type="Proteomes" id="UP000198832">
    <property type="component" value="Unassembled WGS sequence"/>
</dbReference>
<keyword evidence="4" id="KW-1185">Reference proteome</keyword>
<proteinExistence type="predicted"/>
<dbReference type="AlphaFoldDB" id="A0A1I1HZN1"/>
<dbReference type="RefSeq" id="WP_091122439.1">
    <property type="nucleotide sequence ID" value="NZ_FOLB01000005.1"/>
</dbReference>
<dbReference type="STRING" id="574651.SAMN04487968_10577"/>
<evidence type="ECO:0000256" key="1">
    <source>
        <dbReference type="ARBA" id="ARBA00022801"/>
    </source>
</evidence>
<reference evidence="3 4" key="1">
    <citation type="submission" date="2016-10" db="EMBL/GenBank/DDBJ databases">
        <authorList>
            <person name="de Groot N.N."/>
        </authorList>
    </citation>
    <scope>NUCLEOTIDE SEQUENCE [LARGE SCALE GENOMIC DNA]</scope>
    <source>
        <strain evidence="3 4">CGMCC 1.7056</strain>
    </source>
</reference>
<dbReference type="InterPro" id="IPR013094">
    <property type="entry name" value="AB_hydrolase_3"/>
</dbReference>
<dbReference type="OrthoDB" id="3181909at2"/>
<dbReference type="SUPFAM" id="SSF53474">
    <property type="entry name" value="alpha/beta-Hydrolases"/>
    <property type="match status" value="1"/>
</dbReference>
<dbReference type="EMBL" id="FOLB01000005">
    <property type="protein sequence ID" value="SFC29537.1"/>
    <property type="molecule type" value="Genomic_DNA"/>
</dbReference>
<dbReference type="Pfam" id="PF07859">
    <property type="entry name" value="Abhydrolase_3"/>
    <property type="match status" value="1"/>
</dbReference>
<name>A0A1I1HZN1_9ACTN</name>
<evidence type="ECO:0000313" key="3">
    <source>
        <dbReference type="EMBL" id="SFC29537.1"/>
    </source>
</evidence>